<dbReference type="RefSeq" id="WP_005015259.1">
    <property type="nucleotide sequence ID" value="NZ_JFZZ01000014.1"/>
</dbReference>
<dbReference type="PATRIC" id="fig|1331206.3.peg.365"/>
<evidence type="ECO:0000313" key="5">
    <source>
        <dbReference type="Proteomes" id="UP000026682"/>
    </source>
</evidence>
<evidence type="ECO:0000259" key="3">
    <source>
        <dbReference type="Pfam" id="PF19305"/>
    </source>
</evidence>
<dbReference type="AlphaFoldDB" id="A0A158MA79"/>
<comment type="similarity">
    <text evidence="1">Belongs to the PrpD family.</text>
</comment>
<name>A0A158MA79_9BORD</name>
<dbReference type="SUPFAM" id="SSF103378">
    <property type="entry name" value="2-methylcitrate dehydratase PrpD"/>
    <property type="match status" value="1"/>
</dbReference>
<evidence type="ECO:0000313" key="4">
    <source>
        <dbReference type="EMBL" id="KAK98874.1"/>
    </source>
</evidence>
<dbReference type="InterPro" id="IPR045336">
    <property type="entry name" value="MmgE_PrpD_N"/>
</dbReference>
<dbReference type="Gene3D" id="1.10.4100.10">
    <property type="entry name" value="2-methylcitrate dehydratase PrpD"/>
    <property type="match status" value="1"/>
</dbReference>
<dbReference type="InterPro" id="IPR045337">
    <property type="entry name" value="MmgE_PrpD_C"/>
</dbReference>
<feature type="domain" description="MmgE/PrpD N-terminal" evidence="2">
    <location>
        <begin position="12"/>
        <end position="235"/>
    </location>
</feature>
<dbReference type="InterPro" id="IPR036148">
    <property type="entry name" value="MmgE/PrpD_sf"/>
</dbReference>
<dbReference type="InterPro" id="IPR005656">
    <property type="entry name" value="MmgE_PrpD"/>
</dbReference>
<dbReference type="STRING" id="35814.BBB42_13370"/>
<dbReference type="GO" id="GO:0016829">
    <property type="term" value="F:lyase activity"/>
    <property type="evidence" value="ECO:0007669"/>
    <property type="project" value="InterPro"/>
</dbReference>
<dbReference type="PANTHER" id="PTHR16943:SF8">
    <property type="entry name" value="2-METHYLCITRATE DEHYDRATASE"/>
    <property type="match status" value="1"/>
</dbReference>
<feature type="domain" description="MmgE/PrpD C-terminal" evidence="3">
    <location>
        <begin position="270"/>
        <end position="424"/>
    </location>
</feature>
<dbReference type="EMBL" id="JFZZ01000014">
    <property type="protein sequence ID" value="KAK98874.1"/>
    <property type="molecule type" value="Genomic_DNA"/>
</dbReference>
<dbReference type="Proteomes" id="UP000026682">
    <property type="component" value="Unassembled WGS sequence"/>
</dbReference>
<evidence type="ECO:0000256" key="1">
    <source>
        <dbReference type="ARBA" id="ARBA00006174"/>
    </source>
</evidence>
<gene>
    <name evidence="4" type="ORF">L497_2020</name>
</gene>
<dbReference type="GeneID" id="93119192"/>
<reference evidence="4 5" key="1">
    <citation type="submission" date="2014-03" db="EMBL/GenBank/DDBJ databases">
        <title>Genome sequence of Bordetella holmseii.</title>
        <authorList>
            <person name="Harvill E."/>
            <person name="Goodfield L.L."/>
            <person name="Ivanov Y."/>
            <person name="Meyer J.A."/>
            <person name="Newth C."/>
            <person name="Cassiday P."/>
            <person name="Tondella M.L."/>
            <person name="Liao P."/>
            <person name="Zimmerman J."/>
            <person name="Meert K."/>
            <person name="Wessel D."/>
            <person name="Berger J."/>
            <person name="Dean J.M."/>
            <person name="Holubkov R."/>
            <person name="Burr J."/>
            <person name="Liu T."/>
            <person name="Brinkac L.M."/>
            <person name="Sanka R."/>
            <person name="Kim M."/>
            <person name="Losada L."/>
        </authorList>
    </citation>
    <scope>NUCLEOTIDE SEQUENCE [LARGE SCALE GENOMIC DNA]</scope>
    <source>
        <strain evidence="4 5">CDC-H585-BH</strain>
    </source>
</reference>
<protein>
    <submittedName>
        <fullName evidence="4">MmgE/PrpD family protein</fullName>
    </submittedName>
</protein>
<accession>A0A158MA79</accession>
<dbReference type="Pfam" id="PF03972">
    <property type="entry name" value="MmgE_PrpD_N"/>
    <property type="match status" value="1"/>
</dbReference>
<dbReference type="InterPro" id="IPR042188">
    <property type="entry name" value="MmgE/PrpD_sf_2"/>
</dbReference>
<proteinExistence type="inferred from homology"/>
<dbReference type="InterPro" id="IPR042183">
    <property type="entry name" value="MmgE/PrpD_sf_1"/>
</dbReference>
<dbReference type="Gene3D" id="3.30.1330.120">
    <property type="entry name" value="2-methylcitrate dehydratase PrpD"/>
    <property type="match status" value="1"/>
</dbReference>
<evidence type="ECO:0000259" key="2">
    <source>
        <dbReference type="Pfam" id="PF03972"/>
    </source>
</evidence>
<dbReference type="PANTHER" id="PTHR16943">
    <property type="entry name" value="2-METHYLCITRATE DEHYDRATASE-RELATED"/>
    <property type="match status" value="1"/>
</dbReference>
<organism evidence="4 5">
    <name type="scientific">Bordetella holmesii CDC-H585-BH</name>
    <dbReference type="NCBI Taxonomy" id="1331206"/>
    <lineage>
        <taxon>Bacteria</taxon>
        <taxon>Pseudomonadati</taxon>
        <taxon>Pseudomonadota</taxon>
        <taxon>Betaproteobacteria</taxon>
        <taxon>Burkholderiales</taxon>
        <taxon>Alcaligenaceae</taxon>
        <taxon>Bordetella</taxon>
    </lineage>
</organism>
<sequence>MSSSFATGLAEVCRFVSALSWDAIPAPVRQRAVEVVCDDLAAMAAGSREPELRRYASLLLALGNAADAALISPALPRVGRLEAASWNALAGNWCELDEGFRLAICHAGIYTLPALLAEACATRASLRQVLTALTGAYELVTRCAMSFHVMPPPVHGHALWSAVGAAAAVSLLRGHDAATLQSAVSGAITTASMGPRSHLMSGILIRNGWAAAGSVNGMQCADWAECGFGGGTESMEAVCVEILGAELREGEITRDLGSRWSLTHGYQKLYSCCQHGHSAVQACIALRETHGLDPQRIRSIHLATHPLALTLDSVHPQTTLGARFSMPHMVAASLALGNASAQAFSLSTLDDPLISRLREKVQMRLADHPMKPPHDRPAWVDVEMDDGQRYSADCQSAIGSPDNPVSKEQFQAKLADLAAGILPGLPQAVQPDVWQMALDMETSAWLSSMAA</sequence>
<comment type="caution">
    <text evidence="4">The sequence shown here is derived from an EMBL/GenBank/DDBJ whole genome shotgun (WGS) entry which is preliminary data.</text>
</comment>
<dbReference type="Pfam" id="PF19305">
    <property type="entry name" value="MmgE_PrpD_C"/>
    <property type="match status" value="1"/>
</dbReference>